<sequence length="117" mass="13775">MINFWKKNSMNPFKSDCVRWYQRVNEERLSLKDDPQVGRPRSSTDDVHIHQIRQLIEAEPKQSVRIRAVATEISRESVRRILVEVLGLRKVCSVWISHLLSKANMDSRVYVLKKSSR</sequence>
<dbReference type="AlphaFoldDB" id="A0AAV7JHC1"/>
<dbReference type="GO" id="GO:0003697">
    <property type="term" value="F:single-stranded DNA binding"/>
    <property type="evidence" value="ECO:0007669"/>
    <property type="project" value="TreeGrafter"/>
</dbReference>
<evidence type="ECO:0000313" key="1">
    <source>
        <dbReference type="EMBL" id="KAI6648237.1"/>
    </source>
</evidence>
<evidence type="ECO:0008006" key="3">
    <source>
        <dbReference type="Google" id="ProtNLM"/>
    </source>
</evidence>
<dbReference type="GO" id="GO:0000793">
    <property type="term" value="C:condensed chromosome"/>
    <property type="evidence" value="ECO:0007669"/>
    <property type="project" value="TreeGrafter"/>
</dbReference>
<dbReference type="GO" id="GO:0003690">
    <property type="term" value="F:double-stranded DNA binding"/>
    <property type="evidence" value="ECO:0007669"/>
    <property type="project" value="TreeGrafter"/>
</dbReference>
<evidence type="ECO:0000313" key="2">
    <source>
        <dbReference type="Proteomes" id="UP001165289"/>
    </source>
</evidence>
<accession>A0AAV7JHC1</accession>
<dbReference type="GO" id="GO:0042800">
    <property type="term" value="F:histone H3K4 methyltransferase activity"/>
    <property type="evidence" value="ECO:0007669"/>
    <property type="project" value="TreeGrafter"/>
</dbReference>
<dbReference type="GO" id="GO:0031297">
    <property type="term" value="P:replication fork processing"/>
    <property type="evidence" value="ECO:0007669"/>
    <property type="project" value="TreeGrafter"/>
</dbReference>
<name>A0AAV7JHC1_9METZ</name>
<dbReference type="GO" id="GO:0005634">
    <property type="term" value="C:nucleus"/>
    <property type="evidence" value="ECO:0007669"/>
    <property type="project" value="TreeGrafter"/>
</dbReference>
<dbReference type="InterPro" id="IPR052709">
    <property type="entry name" value="Transposase-MT_Hybrid"/>
</dbReference>
<protein>
    <recommendedName>
        <fullName evidence="3">Transposase</fullName>
    </recommendedName>
</protein>
<dbReference type="GO" id="GO:0046975">
    <property type="term" value="F:histone H3K36 methyltransferase activity"/>
    <property type="evidence" value="ECO:0007669"/>
    <property type="project" value="TreeGrafter"/>
</dbReference>
<dbReference type="GO" id="GO:0015074">
    <property type="term" value="P:DNA integration"/>
    <property type="evidence" value="ECO:0007669"/>
    <property type="project" value="TreeGrafter"/>
</dbReference>
<dbReference type="GO" id="GO:0000014">
    <property type="term" value="F:single-stranded DNA endodeoxyribonuclease activity"/>
    <property type="evidence" value="ECO:0007669"/>
    <property type="project" value="TreeGrafter"/>
</dbReference>
<dbReference type="Proteomes" id="UP001165289">
    <property type="component" value="Unassembled WGS sequence"/>
</dbReference>
<dbReference type="PANTHER" id="PTHR46060">
    <property type="entry name" value="MARINER MOS1 TRANSPOSASE-LIKE PROTEIN"/>
    <property type="match status" value="1"/>
</dbReference>
<dbReference type="GO" id="GO:0044547">
    <property type="term" value="F:DNA topoisomerase binding"/>
    <property type="evidence" value="ECO:0007669"/>
    <property type="project" value="TreeGrafter"/>
</dbReference>
<organism evidence="1 2">
    <name type="scientific">Oopsacas minuta</name>
    <dbReference type="NCBI Taxonomy" id="111878"/>
    <lineage>
        <taxon>Eukaryota</taxon>
        <taxon>Metazoa</taxon>
        <taxon>Porifera</taxon>
        <taxon>Hexactinellida</taxon>
        <taxon>Hexasterophora</taxon>
        <taxon>Lyssacinosida</taxon>
        <taxon>Leucopsacidae</taxon>
        <taxon>Oopsacas</taxon>
    </lineage>
</organism>
<dbReference type="GO" id="GO:0035861">
    <property type="term" value="C:site of double-strand break"/>
    <property type="evidence" value="ECO:0007669"/>
    <property type="project" value="TreeGrafter"/>
</dbReference>
<reference evidence="1 2" key="1">
    <citation type="journal article" date="2023" name="BMC Biol.">
        <title>The compact genome of the sponge Oopsacas minuta (Hexactinellida) is lacking key metazoan core genes.</title>
        <authorList>
            <person name="Santini S."/>
            <person name="Schenkelaars Q."/>
            <person name="Jourda C."/>
            <person name="Duchesne M."/>
            <person name="Belahbib H."/>
            <person name="Rocher C."/>
            <person name="Selva M."/>
            <person name="Riesgo A."/>
            <person name="Vervoort M."/>
            <person name="Leys S.P."/>
            <person name="Kodjabachian L."/>
            <person name="Le Bivic A."/>
            <person name="Borchiellini C."/>
            <person name="Claverie J.M."/>
            <person name="Renard E."/>
        </authorList>
    </citation>
    <scope>NUCLEOTIDE SEQUENCE [LARGE SCALE GENOMIC DNA]</scope>
    <source>
        <strain evidence="1">SPO-2</strain>
    </source>
</reference>
<keyword evidence="2" id="KW-1185">Reference proteome</keyword>
<comment type="caution">
    <text evidence="1">The sequence shown here is derived from an EMBL/GenBank/DDBJ whole genome shotgun (WGS) entry which is preliminary data.</text>
</comment>
<dbReference type="GO" id="GO:0006303">
    <property type="term" value="P:double-strand break repair via nonhomologous end joining"/>
    <property type="evidence" value="ECO:0007669"/>
    <property type="project" value="TreeGrafter"/>
</dbReference>
<proteinExistence type="predicted"/>
<dbReference type="EMBL" id="JAKMXF010000332">
    <property type="protein sequence ID" value="KAI6648237.1"/>
    <property type="molecule type" value="Genomic_DNA"/>
</dbReference>
<dbReference type="PANTHER" id="PTHR46060:SF2">
    <property type="entry name" value="HISTONE-LYSINE N-METHYLTRANSFERASE SETMAR"/>
    <property type="match status" value="1"/>
</dbReference>
<dbReference type="GO" id="GO:0044774">
    <property type="term" value="P:mitotic DNA integrity checkpoint signaling"/>
    <property type="evidence" value="ECO:0007669"/>
    <property type="project" value="TreeGrafter"/>
</dbReference>
<gene>
    <name evidence="1" type="ORF">LOD99_12046</name>
</gene>
<dbReference type="GO" id="GO:0000729">
    <property type="term" value="P:DNA double-strand break processing"/>
    <property type="evidence" value="ECO:0007669"/>
    <property type="project" value="TreeGrafter"/>
</dbReference>